<feature type="region of interest" description="Disordered" evidence="1">
    <location>
        <begin position="1"/>
        <end position="134"/>
    </location>
</feature>
<dbReference type="Proteomes" id="UP000887577">
    <property type="component" value="Unplaced"/>
</dbReference>
<feature type="compositionally biased region" description="Acidic residues" evidence="1">
    <location>
        <begin position="122"/>
        <end position="134"/>
    </location>
</feature>
<name>A0A914Z3L0_9BILA</name>
<evidence type="ECO:0000313" key="3">
    <source>
        <dbReference type="WBParaSite" id="PSU_v2.g6610.t1"/>
    </source>
</evidence>
<accession>A0A914Z3L0</accession>
<sequence length="134" mass="15560">MIRRHTQTLRDSASQPSGTQSLLDSIEQRQQQLEDLKQHMESFQLNQQQQHQQQQQQQQQQQPSQSQQPQNSQSQQQQQPQPPPVVPAAPPTTTTLRPPILPKYLAEAMDRYQQEYDKLSDGDQELPSDDDMFL</sequence>
<evidence type="ECO:0000313" key="2">
    <source>
        <dbReference type="Proteomes" id="UP000887577"/>
    </source>
</evidence>
<feature type="compositionally biased region" description="Low complexity" evidence="1">
    <location>
        <begin position="47"/>
        <end position="79"/>
    </location>
</feature>
<dbReference type="AlphaFoldDB" id="A0A914Z3L0"/>
<dbReference type="WBParaSite" id="PSU_v2.g6610.t1">
    <property type="protein sequence ID" value="PSU_v2.g6610.t1"/>
    <property type="gene ID" value="PSU_v2.g6610"/>
</dbReference>
<feature type="compositionally biased region" description="Basic and acidic residues" evidence="1">
    <location>
        <begin position="108"/>
        <end position="121"/>
    </location>
</feature>
<evidence type="ECO:0000256" key="1">
    <source>
        <dbReference type="SAM" id="MobiDB-lite"/>
    </source>
</evidence>
<protein>
    <submittedName>
        <fullName evidence="3">Uncharacterized protein</fullName>
    </submittedName>
</protein>
<reference evidence="3" key="1">
    <citation type="submission" date="2022-11" db="UniProtKB">
        <authorList>
            <consortium name="WormBaseParasite"/>
        </authorList>
    </citation>
    <scope>IDENTIFICATION</scope>
</reference>
<keyword evidence="2" id="KW-1185">Reference proteome</keyword>
<feature type="compositionally biased region" description="Pro residues" evidence="1">
    <location>
        <begin position="80"/>
        <end position="90"/>
    </location>
</feature>
<proteinExistence type="predicted"/>
<organism evidence="2 3">
    <name type="scientific">Panagrolaimus superbus</name>
    <dbReference type="NCBI Taxonomy" id="310955"/>
    <lineage>
        <taxon>Eukaryota</taxon>
        <taxon>Metazoa</taxon>
        <taxon>Ecdysozoa</taxon>
        <taxon>Nematoda</taxon>
        <taxon>Chromadorea</taxon>
        <taxon>Rhabditida</taxon>
        <taxon>Tylenchina</taxon>
        <taxon>Panagrolaimomorpha</taxon>
        <taxon>Panagrolaimoidea</taxon>
        <taxon>Panagrolaimidae</taxon>
        <taxon>Panagrolaimus</taxon>
    </lineage>
</organism>
<feature type="compositionally biased region" description="Polar residues" evidence="1">
    <location>
        <begin position="9"/>
        <end position="31"/>
    </location>
</feature>